<dbReference type="PRINTS" id="PR00364">
    <property type="entry name" value="DISEASERSIST"/>
</dbReference>
<dbReference type="PANTHER" id="PTHR36766">
    <property type="entry name" value="PLANT BROAD-SPECTRUM MILDEW RESISTANCE PROTEIN RPW8"/>
    <property type="match status" value="1"/>
</dbReference>
<dbReference type="Gene3D" id="3.40.50.300">
    <property type="entry name" value="P-loop containing nucleotide triphosphate hydrolases"/>
    <property type="match status" value="1"/>
</dbReference>
<feature type="domain" description="Disease resistance N-terminal" evidence="6">
    <location>
        <begin position="11"/>
        <end position="94"/>
    </location>
</feature>
<sequence length="785" mass="90456">MVDNPLMAGRVVSFFLQKLDTLLTEEVRLLSGVHEDIVWLRDELGTMQAFLEDAERRKSRDLLVRTWVVQVKEVVYFAEDILDEFMIQMECLGQFSVKKLIIRHRVGSKIQDIKARIRAITDRRTTYDIQRRDDEAATLFRAKDPLVTAPFIAEADIVGLQEDVEILVGWLLNGRPKLEMISLVGMGGIGKTTLAKKVFQMGKTKSHFDRRSWVTLSQSFTIAGLVKSMLKGFYKNVNEETATIDTMDEGQLYMCLYSFLQEKRFLLVLDDVWSEDVWNGLSIFLLDCKPGSRIVLTTRKRNVASSIQVRSHIHHLRPLTREEAWSLFCKKAIRKFDYKRITPEMEKVWRIIVSRCQGVPRGIVSKRQIEIAQWMEVLQTLQWELANNPSLKRVRGILSMSYNDLPTHLIHCFLDCCLFPKDYVIRKSKQIKLWVGEGFVEQLPRETGKLIHLRFLGLRNTGIRKLPKSLQNLRRLETLDAIGSNLKSLPHWISHLQNLNHLLVRKIMPLDVEGVIELLKSDKGIYYKQFVRINFDVGSLAHLRTLQFVGVKGKAIKHLGELSQLEKLHFLIQNKADGQKLWAAIQNMRNLQNLVILTKTKPIVIESMDSPPPRLSKLQLHVILRKLPKWLCSLESLTRLVLRSSALSEDPLVALQTLPNLTKLMLSKAYYGRFMGGDGIVGFPKLEHLVLHNLKNLCWWGGMKEGCMPMLRTLTIIGCKNLVELDDSFQNLTSLQCLILGNMAKDFVEALQPKERGYYKVKHIPEIRILTLIRGALFYKNLRAY</sequence>
<keyword evidence="4" id="KW-0067">ATP-binding</keyword>
<dbReference type="OrthoDB" id="3027644at2759"/>
<gene>
    <name evidence="8" type="ORF">AMTR_s00088p00057720</name>
</gene>
<dbReference type="GO" id="GO:0006952">
    <property type="term" value="P:defense response"/>
    <property type="evidence" value="ECO:0007669"/>
    <property type="project" value="UniProtKB-KW"/>
</dbReference>
<dbReference type="InterPro" id="IPR041118">
    <property type="entry name" value="Rx_N"/>
</dbReference>
<dbReference type="SUPFAM" id="SSF52058">
    <property type="entry name" value="L domain-like"/>
    <property type="match status" value="1"/>
</dbReference>
<dbReference type="CDD" id="cd14798">
    <property type="entry name" value="RX-CC_like"/>
    <property type="match status" value="1"/>
</dbReference>
<dbReference type="eggNOG" id="KOG4658">
    <property type="taxonomic scope" value="Eukaryota"/>
</dbReference>
<keyword evidence="2" id="KW-0547">Nucleotide-binding</keyword>
<reference evidence="9" key="1">
    <citation type="journal article" date="2013" name="Science">
        <title>The Amborella genome and the evolution of flowering plants.</title>
        <authorList>
            <consortium name="Amborella Genome Project"/>
        </authorList>
    </citation>
    <scope>NUCLEOTIDE SEQUENCE [LARGE SCALE GENOMIC DNA]</scope>
</reference>
<evidence type="ECO:0000259" key="6">
    <source>
        <dbReference type="Pfam" id="PF18052"/>
    </source>
</evidence>
<organism evidence="8 9">
    <name type="scientific">Amborella trichopoda</name>
    <dbReference type="NCBI Taxonomy" id="13333"/>
    <lineage>
        <taxon>Eukaryota</taxon>
        <taxon>Viridiplantae</taxon>
        <taxon>Streptophyta</taxon>
        <taxon>Embryophyta</taxon>
        <taxon>Tracheophyta</taxon>
        <taxon>Spermatophyta</taxon>
        <taxon>Magnoliopsida</taxon>
        <taxon>Amborellales</taxon>
        <taxon>Amborellaceae</taxon>
        <taxon>Amborella</taxon>
    </lineage>
</organism>
<evidence type="ECO:0000259" key="5">
    <source>
        <dbReference type="Pfam" id="PF00931"/>
    </source>
</evidence>
<evidence type="ECO:0000256" key="2">
    <source>
        <dbReference type="ARBA" id="ARBA00022741"/>
    </source>
</evidence>
<name>W1NW05_AMBTC</name>
<proteinExistence type="predicted"/>
<dbReference type="InterPro" id="IPR055414">
    <property type="entry name" value="LRR_R13L4/SHOC2-like"/>
</dbReference>
<dbReference type="PANTHER" id="PTHR36766:SF70">
    <property type="entry name" value="DISEASE RESISTANCE PROTEIN RGA4"/>
    <property type="match status" value="1"/>
</dbReference>
<dbReference type="EMBL" id="KI394998">
    <property type="protein sequence ID" value="ERM99518.1"/>
    <property type="molecule type" value="Genomic_DNA"/>
</dbReference>
<evidence type="ECO:0000256" key="1">
    <source>
        <dbReference type="ARBA" id="ARBA00022737"/>
    </source>
</evidence>
<dbReference type="InterPro" id="IPR027417">
    <property type="entry name" value="P-loop_NTPase"/>
</dbReference>
<dbReference type="AlphaFoldDB" id="W1NW05"/>
<dbReference type="GO" id="GO:0051707">
    <property type="term" value="P:response to other organism"/>
    <property type="evidence" value="ECO:0007669"/>
    <property type="project" value="UniProtKB-ARBA"/>
</dbReference>
<keyword evidence="3" id="KW-0611">Plant defense</keyword>
<dbReference type="GO" id="GO:0043531">
    <property type="term" value="F:ADP binding"/>
    <property type="evidence" value="ECO:0007669"/>
    <property type="project" value="InterPro"/>
</dbReference>
<dbReference type="SUPFAM" id="SSF52540">
    <property type="entry name" value="P-loop containing nucleoside triphosphate hydrolases"/>
    <property type="match status" value="1"/>
</dbReference>
<dbReference type="HOGENOM" id="CLU_000837_25_4_1"/>
<accession>W1NW05</accession>
<dbReference type="Pfam" id="PF23598">
    <property type="entry name" value="LRR_14"/>
    <property type="match status" value="1"/>
</dbReference>
<dbReference type="Proteomes" id="UP000017836">
    <property type="component" value="Unassembled WGS sequence"/>
</dbReference>
<dbReference type="InterPro" id="IPR038005">
    <property type="entry name" value="RX-like_CC"/>
</dbReference>
<evidence type="ECO:0000313" key="9">
    <source>
        <dbReference type="Proteomes" id="UP000017836"/>
    </source>
</evidence>
<dbReference type="Gramene" id="ERM99518">
    <property type="protein sequence ID" value="ERM99518"/>
    <property type="gene ID" value="AMTR_s00088p00057720"/>
</dbReference>
<dbReference type="FunFam" id="3.40.50.300:FF:001091">
    <property type="entry name" value="Probable disease resistance protein At1g61300"/>
    <property type="match status" value="1"/>
</dbReference>
<dbReference type="GO" id="GO:0005524">
    <property type="term" value="F:ATP binding"/>
    <property type="evidence" value="ECO:0007669"/>
    <property type="project" value="UniProtKB-KW"/>
</dbReference>
<keyword evidence="9" id="KW-1185">Reference proteome</keyword>
<keyword evidence="1" id="KW-0677">Repeat</keyword>
<dbReference type="InterPro" id="IPR002182">
    <property type="entry name" value="NB-ARC"/>
</dbReference>
<evidence type="ECO:0000313" key="8">
    <source>
        <dbReference type="EMBL" id="ERM99518.1"/>
    </source>
</evidence>
<dbReference type="Gene3D" id="3.80.10.10">
    <property type="entry name" value="Ribonuclease Inhibitor"/>
    <property type="match status" value="1"/>
</dbReference>
<dbReference type="InterPro" id="IPR032675">
    <property type="entry name" value="LRR_dom_sf"/>
</dbReference>
<feature type="domain" description="Disease resistance R13L4/SHOC-2-like LRR" evidence="7">
    <location>
        <begin position="446"/>
        <end position="737"/>
    </location>
</feature>
<dbReference type="Pfam" id="PF00931">
    <property type="entry name" value="NB-ARC"/>
    <property type="match status" value="1"/>
</dbReference>
<evidence type="ECO:0000259" key="7">
    <source>
        <dbReference type="Pfam" id="PF23598"/>
    </source>
</evidence>
<dbReference type="OMA" id="ERTEFAW"/>
<dbReference type="Pfam" id="PF18052">
    <property type="entry name" value="Rx_N"/>
    <property type="match status" value="1"/>
</dbReference>
<protein>
    <submittedName>
        <fullName evidence="8">Uncharacterized protein</fullName>
    </submittedName>
</protein>
<evidence type="ECO:0000256" key="3">
    <source>
        <dbReference type="ARBA" id="ARBA00022821"/>
    </source>
</evidence>
<feature type="domain" description="NB-ARC" evidence="5">
    <location>
        <begin position="161"/>
        <end position="335"/>
    </location>
</feature>
<dbReference type="KEGG" id="atr:18427553"/>
<dbReference type="Gene3D" id="1.20.5.4130">
    <property type="match status" value="1"/>
</dbReference>
<evidence type="ECO:0000256" key="4">
    <source>
        <dbReference type="ARBA" id="ARBA00022840"/>
    </source>
</evidence>